<dbReference type="InterPro" id="IPR013083">
    <property type="entry name" value="Znf_RING/FYVE/PHD"/>
</dbReference>
<evidence type="ECO:0000256" key="5">
    <source>
        <dbReference type="ARBA" id="ARBA00023136"/>
    </source>
</evidence>
<proteinExistence type="predicted"/>
<dbReference type="EMBL" id="JAVRRT010000001">
    <property type="protein sequence ID" value="KAK5175169.1"/>
    <property type="molecule type" value="Genomic_DNA"/>
</dbReference>
<feature type="domain" description="RING-type" evidence="8">
    <location>
        <begin position="383"/>
        <end position="425"/>
    </location>
</feature>
<feature type="region of interest" description="Disordered" evidence="7">
    <location>
        <begin position="1"/>
        <end position="74"/>
    </location>
</feature>
<dbReference type="RefSeq" id="XP_064663807.1">
    <property type="nucleotide sequence ID" value="XM_064797573.1"/>
</dbReference>
<keyword evidence="4" id="KW-0862">Zinc</keyword>
<feature type="compositionally biased region" description="Low complexity" evidence="7">
    <location>
        <begin position="116"/>
        <end position="135"/>
    </location>
</feature>
<gene>
    <name evidence="9" type="ORF">LTR77_000306</name>
</gene>
<evidence type="ECO:0000256" key="4">
    <source>
        <dbReference type="ARBA" id="ARBA00022833"/>
    </source>
</evidence>
<feature type="compositionally biased region" description="Basic and acidic residues" evidence="7">
    <location>
        <begin position="1"/>
        <end position="14"/>
    </location>
</feature>
<evidence type="ECO:0000256" key="7">
    <source>
        <dbReference type="SAM" id="MobiDB-lite"/>
    </source>
</evidence>
<evidence type="ECO:0000259" key="8">
    <source>
        <dbReference type="PROSITE" id="PS50089"/>
    </source>
</evidence>
<keyword evidence="5" id="KW-0472">Membrane</keyword>
<evidence type="ECO:0000313" key="10">
    <source>
        <dbReference type="Proteomes" id="UP001337655"/>
    </source>
</evidence>
<dbReference type="GO" id="GO:0016020">
    <property type="term" value="C:membrane"/>
    <property type="evidence" value="ECO:0007669"/>
    <property type="project" value="UniProtKB-SubCell"/>
</dbReference>
<keyword evidence="10" id="KW-1185">Reference proteome</keyword>
<evidence type="ECO:0000256" key="1">
    <source>
        <dbReference type="ARBA" id="ARBA00004370"/>
    </source>
</evidence>
<dbReference type="AlphaFoldDB" id="A0AAV9PMM8"/>
<feature type="region of interest" description="Disordered" evidence="7">
    <location>
        <begin position="182"/>
        <end position="211"/>
    </location>
</feature>
<feature type="compositionally biased region" description="Basic residues" evidence="7">
    <location>
        <begin position="32"/>
        <end position="48"/>
    </location>
</feature>
<dbReference type="PANTHER" id="PTHR46151:SF18">
    <property type="entry name" value="NEP1-INTERACTING PROTEIN-LIKE 2"/>
    <property type="match status" value="1"/>
</dbReference>
<feature type="region of interest" description="Disordered" evidence="7">
    <location>
        <begin position="293"/>
        <end position="328"/>
    </location>
</feature>
<dbReference type="InterPro" id="IPR001841">
    <property type="entry name" value="Znf_RING"/>
</dbReference>
<comment type="subcellular location">
    <subcellularLocation>
        <location evidence="1">Membrane</location>
    </subcellularLocation>
</comment>
<dbReference type="SMART" id="SM00184">
    <property type="entry name" value="RING"/>
    <property type="match status" value="1"/>
</dbReference>
<evidence type="ECO:0000313" key="9">
    <source>
        <dbReference type="EMBL" id="KAK5175169.1"/>
    </source>
</evidence>
<dbReference type="PANTHER" id="PTHR46151">
    <property type="entry name" value="NEP1-INTERACTING PROTEIN-LIKE 2"/>
    <property type="match status" value="1"/>
</dbReference>
<name>A0AAV9PMM8_9PEZI</name>
<keyword evidence="3 6" id="KW-0863">Zinc-finger</keyword>
<dbReference type="SUPFAM" id="SSF57850">
    <property type="entry name" value="RING/U-box"/>
    <property type="match status" value="1"/>
</dbReference>
<dbReference type="Proteomes" id="UP001337655">
    <property type="component" value="Unassembled WGS sequence"/>
</dbReference>
<feature type="compositionally biased region" description="Pro residues" evidence="7">
    <location>
        <begin position="304"/>
        <end position="316"/>
    </location>
</feature>
<reference evidence="9 10" key="1">
    <citation type="submission" date="2023-08" db="EMBL/GenBank/DDBJ databases">
        <title>Black Yeasts Isolated from many extreme environments.</title>
        <authorList>
            <person name="Coleine C."/>
            <person name="Stajich J.E."/>
            <person name="Selbmann L."/>
        </authorList>
    </citation>
    <scope>NUCLEOTIDE SEQUENCE [LARGE SCALE GENOMIC DNA]</scope>
    <source>
        <strain evidence="9 10">CCFEE 5935</strain>
    </source>
</reference>
<dbReference type="Gene3D" id="3.30.40.10">
    <property type="entry name" value="Zinc/RING finger domain, C3HC4 (zinc finger)"/>
    <property type="match status" value="1"/>
</dbReference>
<sequence>MADSTDSAKDDHRPSHLPRPVALRPRIDGNRARRPHRTQATPRRHRPSRQPGSSPLVDLEPAAPTENFPSEDTQFRSLAFGETAIAPPNGSSQYQRDQLRQSLLMISQAEASAQATRMSAAAFERPSPSSRTSSSQGRQPATPAPHTEQPRLHLQPVAAEGYSHFIDYAALHSAFATVERARPGPVERSESTQVHEAARPVSPAPRTEQPHQHLASVATEGYSRFVDYAALNSMFATVEPTGDPPTEPSEQPLPIIPEPPTEQPRQPLAPIAATGYSRWIDYPALHRLLSRSEHIPDRTTNTPSSPPQPLRTPPPHTTQNSPPITPPDIYTALAASSQALRVAAARLRRHPAAPRGLSQRAIADLPHRTLVDADKKEDGSFCCRICLGDLQLGDVVTELPGCGHWFEEACVGRWLGERGVCPMCRVVVQ</sequence>
<dbReference type="PROSITE" id="PS50089">
    <property type="entry name" value="ZF_RING_2"/>
    <property type="match status" value="1"/>
</dbReference>
<feature type="region of interest" description="Disordered" evidence="7">
    <location>
        <begin position="238"/>
        <end position="267"/>
    </location>
</feature>
<evidence type="ECO:0000256" key="2">
    <source>
        <dbReference type="ARBA" id="ARBA00022723"/>
    </source>
</evidence>
<dbReference type="GO" id="GO:0008270">
    <property type="term" value="F:zinc ion binding"/>
    <property type="evidence" value="ECO:0007669"/>
    <property type="project" value="UniProtKB-KW"/>
</dbReference>
<organism evidence="9 10">
    <name type="scientific">Saxophila tyrrhenica</name>
    <dbReference type="NCBI Taxonomy" id="1690608"/>
    <lineage>
        <taxon>Eukaryota</taxon>
        <taxon>Fungi</taxon>
        <taxon>Dikarya</taxon>
        <taxon>Ascomycota</taxon>
        <taxon>Pezizomycotina</taxon>
        <taxon>Dothideomycetes</taxon>
        <taxon>Dothideomycetidae</taxon>
        <taxon>Mycosphaerellales</taxon>
        <taxon>Extremaceae</taxon>
        <taxon>Saxophila</taxon>
    </lineage>
</organism>
<comment type="caution">
    <text evidence="9">The sequence shown here is derived from an EMBL/GenBank/DDBJ whole genome shotgun (WGS) entry which is preliminary data.</text>
</comment>
<dbReference type="GeneID" id="89921657"/>
<keyword evidence="2" id="KW-0479">Metal-binding</keyword>
<evidence type="ECO:0000256" key="6">
    <source>
        <dbReference type="PROSITE-ProRule" id="PRU00175"/>
    </source>
</evidence>
<protein>
    <recommendedName>
        <fullName evidence="8">RING-type domain-containing protein</fullName>
    </recommendedName>
</protein>
<dbReference type="Pfam" id="PF13639">
    <property type="entry name" value="zf-RING_2"/>
    <property type="match status" value="1"/>
</dbReference>
<accession>A0AAV9PMM8</accession>
<feature type="region of interest" description="Disordered" evidence="7">
    <location>
        <begin position="116"/>
        <end position="151"/>
    </location>
</feature>
<evidence type="ECO:0000256" key="3">
    <source>
        <dbReference type="ARBA" id="ARBA00022771"/>
    </source>
</evidence>